<organism evidence="1">
    <name type="scientific">Arion vulgaris</name>
    <dbReference type="NCBI Taxonomy" id="1028688"/>
    <lineage>
        <taxon>Eukaryota</taxon>
        <taxon>Metazoa</taxon>
        <taxon>Spiralia</taxon>
        <taxon>Lophotrochozoa</taxon>
        <taxon>Mollusca</taxon>
        <taxon>Gastropoda</taxon>
        <taxon>Heterobranchia</taxon>
        <taxon>Euthyneura</taxon>
        <taxon>Panpulmonata</taxon>
        <taxon>Eupulmonata</taxon>
        <taxon>Stylommatophora</taxon>
        <taxon>Helicina</taxon>
        <taxon>Arionoidea</taxon>
        <taxon>Arionidae</taxon>
        <taxon>Arion</taxon>
    </lineage>
</organism>
<dbReference type="EMBL" id="HACG01028956">
    <property type="protein sequence ID" value="CEK75821.1"/>
    <property type="molecule type" value="Transcribed_RNA"/>
</dbReference>
<protein>
    <submittedName>
        <fullName evidence="1">Uncharacterized protein</fullName>
    </submittedName>
</protein>
<dbReference type="AlphaFoldDB" id="A0A0B7A735"/>
<reference evidence="1" key="1">
    <citation type="submission" date="2014-12" db="EMBL/GenBank/DDBJ databases">
        <title>Insight into the proteome of Arion vulgaris.</title>
        <authorList>
            <person name="Aradska J."/>
            <person name="Bulat T."/>
            <person name="Smidak R."/>
            <person name="Sarate P."/>
            <person name="Gangsoo J."/>
            <person name="Sialana F."/>
            <person name="Bilban M."/>
            <person name="Lubec G."/>
        </authorList>
    </citation>
    <scope>NUCLEOTIDE SEQUENCE</scope>
    <source>
        <tissue evidence="1">Skin</tissue>
    </source>
</reference>
<proteinExistence type="predicted"/>
<accession>A0A0B7A735</accession>
<evidence type="ECO:0000313" key="1">
    <source>
        <dbReference type="EMBL" id="CEK75821.1"/>
    </source>
</evidence>
<name>A0A0B7A735_9EUPU</name>
<gene>
    <name evidence="1" type="primary">ORF97167</name>
</gene>
<sequence length="97" mass="10952">MIYATSVQGVMRDRTTVTMCQPDKKSAMMFHNESTQILSPHHHIRNSSVDVLRAKMTCVLTSRTHSPILLTRLTKCDVNTVLVQCPQCLTTNTKVHI</sequence>